<comment type="caution">
    <text evidence="1">The sequence shown here is derived from an EMBL/GenBank/DDBJ whole genome shotgun (WGS) entry which is preliminary data.</text>
</comment>
<name>A0AAJ1TR25_9BACL</name>
<reference evidence="1 2" key="1">
    <citation type="submission" date="2023-07" db="EMBL/GenBank/DDBJ databases">
        <title>Genomic Encyclopedia of Type Strains, Phase IV (KMG-IV): sequencing the most valuable type-strain genomes for metagenomic binning, comparative biology and taxonomic classification.</title>
        <authorList>
            <person name="Goeker M."/>
        </authorList>
    </citation>
    <scope>NUCLEOTIDE SEQUENCE [LARGE SCALE GENOMIC DNA]</scope>
    <source>
        <strain evidence="1 2">DSM 46876</strain>
    </source>
</reference>
<sequence>MDFVDFVYLSLEEPFDFFVGDFTGFFVLGEDFVAYVDLFDRPSAVFCLDSGSCYEALTGCVYGSLDGTSNRI</sequence>
<accession>A0AAJ1TR25</accession>
<proteinExistence type="predicted"/>
<evidence type="ECO:0000313" key="1">
    <source>
        <dbReference type="EMBL" id="MDQ0418936.1"/>
    </source>
</evidence>
<dbReference type="EMBL" id="JAUSUV010000022">
    <property type="protein sequence ID" value="MDQ0418936.1"/>
    <property type="molecule type" value="Genomic_DNA"/>
</dbReference>
<evidence type="ECO:0000313" key="2">
    <source>
        <dbReference type="Proteomes" id="UP001238450"/>
    </source>
</evidence>
<protein>
    <submittedName>
        <fullName evidence="1">Uncharacterized protein</fullName>
    </submittedName>
</protein>
<keyword evidence="2" id="KW-1185">Reference proteome</keyword>
<dbReference type="Proteomes" id="UP001238450">
    <property type="component" value="Unassembled WGS sequence"/>
</dbReference>
<dbReference type="AlphaFoldDB" id="A0AAJ1TR25"/>
<gene>
    <name evidence="1" type="ORF">J2Z48_003141</name>
</gene>
<organism evidence="1 2">
    <name type="scientific">Croceifilum oryzae</name>
    <dbReference type="NCBI Taxonomy" id="1553429"/>
    <lineage>
        <taxon>Bacteria</taxon>
        <taxon>Bacillati</taxon>
        <taxon>Bacillota</taxon>
        <taxon>Bacilli</taxon>
        <taxon>Bacillales</taxon>
        <taxon>Thermoactinomycetaceae</taxon>
        <taxon>Croceifilum</taxon>
    </lineage>
</organism>